<evidence type="ECO:0000259" key="7">
    <source>
        <dbReference type="Pfam" id="PF03176"/>
    </source>
</evidence>
<dbReference type="EMBL" id="BMJQ01000014">
    <property type="protein sequence ID" value="GGF37070.1"/>
    <property type="molecule type" value="Genomic_DNA"/>
</dbReference>
<feature type="transmembrane region" description="Helical" evidence="6">
    <location>
        <begin position="751"/>
        <end position="775"/>
    </location>
</feature>
<evidence type="ECO:0000256" key="6">
    <source>
        <dbReference type="SAM" id="Phobius"/>
    </source>
</evidence>
<feature type="domain" description="Membrane transport protein MMPL" evidence="7">
    <location>
        <begin position="663"/>
        <end position="872"/>
    </location>
</feature>
<evidence type="ECO:0000256" key="1">
    <source>
        <dbReference type="ARBA" id="ARBA00004651"/>
    </source>
</evidence>
<feature type="transmembrane region" description="Helical" evidence="6">
    <location>
        <begin position="273"/>
        <end position="292"/>
    </location>
</feature>
<dbReference type="AlphaFoldDB" id="A0A8J3E5N3"/>
<dbReference type="Pfam" id="PF03176">
    <property type="entry name" value="MMPL"/>
    <property type="match status" value="2"/>
</dbReference>
<evidence type="ECO:0000256" key="5">
    <source>
        <dbReference type="ARBA" id="ARBA00023136"/>
    </source>
</evidence>
<evidence type="ECO:0000313" key="9">
    <source>
        <dbReference type="Proteomes" id="UP000646365"/>
    </source>
</evidence>
<reference evidence="8" key="1">
    <citation type="journal article" date="2014" name="Int. J. Syst. Evol. Microbiol.">
        <title>Complete genome sequence of Corynebacterium casei LMG S-19264T (=DSM 44701T), isolated from a smear-ripened cheese.</title>
        <authorList>
            <consortium name="US DOE Joint Genome Institute (JGI-PGF)"/>
            <person name="Walter F."/>
            <person name="Albersmeier A."/>
            <person name="Kalinowski J."/>
            <person name="Ruckert C."/>
        </authorList>
    </citation>
    <scope>NUCLEOTIDE SEQUENCE</scope>
    <source>
        <strain evidence="8">CGMCC 1.15725</strain>
    </source>
</reference>
<feature type="transmembrane region" description="Helical" evidence="6">
    <location>
        <begin position="463"/>
        <end position="481"/>
    </location>
</feature>
<evidence type="ECO:0000256" key="4">
    <source>
        <dbReference type="ARBA" id="ARBA00022989"/>
    </source>
</evidence>
<keyword evidence="2" id="KW-1003">Cell membrane</keyword>
<gene>
    <name evidence="8" type="ORF">GCM10011611_49460</name>
</gene>
<feature type="transmembrane region" description="Helical" evidence="6">
    <location>
        <begin position="299"/>
        <end position="319"/>
    </location>
</feature>
<feature type="transmembrane region" description="Helical" evidence="6">
    <location>
        <begin position="815"/>
        <end position="835"/>
    </location>
</feature>
<feature type="transmembrane region" description="Helical" evidence="6">
    <location>
        <begin position="847"/>
        <end position="870"/>
    </location>
</feature>
<reference evidence="8" key="2">
    <citation type="submission" date="2020-09" db="EMBL/GenBank/DDBJ databases">
        <authorList>
            <person name="Sun Q."/>
            <person name="Zhou Y."/>
        </authorList>
    </citation>
    <scope>NUCLEOTIDE SEQUENCE</scope>
    <source>
        <strain evidence="8">CGMCC 1.15725</strain>
    </source>
</reference>
<feature type="domain" description="Membrane transport protein MMPL" evidence="7">
    <location>
        <begin position="232"/>
        <end position="448"/>
    </location>
</feature>
<dbReference type="PANTHER" id="PTHR33406">
    <property type="entry name" value="MEMBRANE PROTEIN MJ1562-RELATED"/>
    <property type="match status" value="1"/>
</dbReference>
<dbReference type="NCBIfam" id="TIGR03480">
    <property type="entry name" value="HpnN"/>
    <property type="match status" value="1"/>
</dbReference>
<dbReference type="SUPFAM" id="SSF82866">
    <property type="entry name" value="Multidrug efflux transporter AcrB transmembrane domain"/>
    <property type="match status" value="2"/>
</dbReference>
<feature type="transmembrane region" description="Helical" evidence="6">
    <location>
        <begin position="325"/>
        <end position="343"/>
    </location>
</feature>
<keyword evidence="3 6" id="KW-0812">Transmembrane</keyword>
<feature type="transmembrane region" description="Helical" evidence="6">
    <location>
        <begin position="380"/>
        <end position="399"/>
    </location>
</feature>
<comment type="subcellular location">
    <subcellularLocation>
        <location evidence="1">Cell membrane</location>
        <topology evidence="1">Multi-pass membrane protein</topology>
    </subcellularLocation>
</comment>
<dbReference type="InterPro" id="IPR004869">
    <property type="entry name" value="MMPL_dom"/>
</dbReference>
<keyword evidence="5 6" id="KW-0472">Membrane</keyword>
<organism evidence="8 9">
    <name type="scientific">Aliidongia dinghuensis</name>
    <dbReference type="NCBI Taxonomy" id="1867774"/>
    <lineage>
        <taxon>Bacteria</taxon>
        <taxon>Pseudomonadati</taxon>
        <taxon>Pseudomonadota</taxon>
        <taxon>Alphaproteobacteria</taxon>
        <taxon>Rhodospirillales</taxon>
        <taxon>Dongiaceae</taxon>
        <taxon>Aliidongia</taxon>
    </lineage>
</organism>
<dbReference type="InterPro" id="IPR050545">
    <property type="entry name" value="Mycobact_MmpL"/>
</dbReference>
<dbReference type="PANTHER" id="PTHR33406:SF13">
    <property type="entry name" value="MEMBRANE PROTEIN YDFJ"/>
    <property type="match status" value="1"/>
</dbReference>
<dbReference type="InterPro" id="IPR017841">
    <property type="entry name" value="Hopanoid_biosynth_HpnN"/>
</dbReference>
<evidence type="ECO:0000313" key="8">
    <source>
        <dbReference type="EMBL" id="GGF37070.1"/>
    </source>
</evidence>
<proteinExistence type="predicted"/>
<accession>A0A8J3E5N3</accession>
<keyword evidence="4 6" id="KW-1133">Transmembrane helix</keyword>
<dbReference type="Gene3D" id="1.20.1640.10">
    <property type="entry name" value="Multidrug efflux transporter AcrB transmembrane domain"/>
    <property type="match status" value="2"/>
</dbReference>
<name>A0A8J3E5N3_9PROT</name>
<keyword evidence="9" id="KW-1185">Reference proteome</keyword>
<comment type="caution">
    <text evidence="8">The sequence shown here is derived from an EMBL/GenBank/DDBJ whole genome shotgun (WGS) entry which is preliminary data.</text>
</comment>
<feature type="transmembrane region" description="Helical" evidence="6">
    <location>
        <begin position="724"/>
        <end position="744"/>
    </location>
</feature>
<dbReference type="Proteomes" id="UP000646365">
    <property type="component" value="Unassembled WGS sequence"/>
</dbReference>
<feature type="transmembrane region" description="Helical" evidence="6">
    <location>
        <begin position="781"/>
        <end position="803"/>
    </location>
</feature>
<sequence>MVGLLSALVDFCRRHAGRVLLVALLLTVLGGWFAADNLGVNTDTSKLLSPDLPWQKQGAAYDAAFPNSTSLTTVVLDGKSSDAVEDATAALAKALADRTDVFKSVRRPDSGPFFNRYGLMFLSKEELAQLSDQIAEAQPLMGPLDADPSLRGLFGVLGQALTGMEDGEASGDKLTGPMALFAKTMDSVTAGKPVPVSWGQLMTGKPPRPEELRHFILVQAKLDFNALEPGAAASALIRQTAADLGLAAKGVTVRLTGEVPLEDEEFASVSEGAGTATAITVVVVIGILLWALRAPRLILAILVTLVVGLVLTAAFAAAAVGTLNMISIAFAVLFIGIGVDFGIQFSMRYRAELHTVTGGVVPAHRPVANQEALRRAARGISGPLGLAALATAVGFYSFLPTDYKGVSELGLIAGTSMFVALIANLTVLPALLTVLPARGKPEAAGFAWAAPIDRWLAGHAKPVLALALLLGVAGAASVPFVRFDADPLDLKDPSKESVKTVKELTSDPLASPYSIEILTPNLQAADALADKISALPEVRQALTLSSFIPDDQPAKLDILDQTKFLLGPILDHAASLPPPSDDEERAALRNYAEHLRSFLAGTHGASLGTAGPTLQAAIEHFLASPGSGDVKTLRDALLGGFEGRVDMLRAAMSAEKLTTESMPPEIRDDWIANDGRARVSVFPKGDMKDERQMAAFVAAVRKLAPEATGAPVSILESGKTVSNAFRTASLLALCAITVALAFILRRLRDVVLVVVPLALAGLYALGTSVAIGLAFNYANVIAVPLLMGIGVAFDIYFVMLWRTGHGPVELLQTSTARAVAFSAGTTGTAFGSLALSHHAGTASMGLLLMMSLIYVLVCTLIVQPVLMTVLGRGHGRA</sequence>
<protein>
    <submittedName>
        <fullName evidence="8">RND transporter</fullName>
    </submittedName>
</protein>
<feature type="transmembrane region" description="Helical" evidence="6">
    <location>
        <begin position="411"/>
        <end position="432"/>
    </location>
</feature>
<evidence type="ECO:0000256" key="3">
    <source>
        <dbReference type="ARBA" id="ARBA00022692"/>
    </source>
</evidence>
<dbReference type="GO" id="GO:0005886">
    <property type="term" value="C:plasma membrane"/>
    <property type="evidence" value="ECO:0007669"/>
    <property type="project" value="UniProtKB-SubCell"/>
</dbReference>
<evidence type="ECO:0000256" key="2">
    <source>
        <dbReference type="ARBA" id="ARBA00022475"/>
    </source>
</evidence>
<dbReference type="RefSeq" id="WP_189050760.1">
    <property type="nucleotide sequence ID" value="NZ_BMJQ01000014.1"/>
</dbReference>